<comment type="catalytic activity">
    <reaction evidence="9">
        <text>a 5'-end NAD(+)-phospho-ribonucleoside in mRNA + H2O = a 5'-end phospho-adenosine-phospho-ribonucleoside in mRNA + beta-nicotinamide D-ribonucleotide + 2 H(+)</text>
        <dbReference type="Rhea" id="RHEA:60876"/>
        <dbReference type="Rhea" id="RHEA-COMP:15698"/>
        <dbReference type="Rhea" id="RHEA-COMP:15719"/>
        <dbReference type="ChEBI" id="CHEBI:14649"/>
        <dbReference type="ChEBI" id="CHEBI:15377"/>
        <dbReference type="ChEBI" id="CHEBI:15378"/>
        <dbReference type="ChEBI" id="CHEBI:144029"/>
        <dbReference type="ChEBI" id="CHEBI:144051"/>
    </reaction>
    <physiologicalReaction direction="left-to-right" evidence="9">
        <dbReference type="Rhea" id="RHEA:60877"/>
    </physiologicalReaction>
</comment>
<keyword evidence="5" id="KW-0479">Metal-binding</keyword>
<dbReference type="GO" id="GO:0019677">
    <property type="term" value="P:NAD+ catabolic process"/>
    <property type="evidence" value="ECO:0007669"/>
    <property type="project" value="TreeGrafter"/>
</dbReference>
<dbReference type="SUPFAM" id="SSF55811">
    <property type="entry name" value="Nudix"/>
    <property type="match status" value="1"/>
</dbReference>
<dbReference type="GO" id="GO:0046872">
    <property type="term" value="F:metal ion binding"/>
    <property type="evidence" value="ECO:0007669"/>
    <property type="project" value="UniProtKB-KW"/>
</dbReference>
<dbReference type="GO" id="GO:0006742">
    <property type="term" value="P:NADP+ catabolic process"/>
    <property type="evidence" value="ECO:0007669"/>
    <property type="project" value="TreeGrafter"/>
</dbReference>
<gene>
    <name evidence="11" type="ORF">Rhola_00003930</name>
</gene>
<comment type="cofactor">
    <cofactor evidence="2">
        <name>Zn(2+)</name>
        <dbReference type="ChEBI" id="CHEBI:29105"/>
    </cofactor>
</comment>
<dbReference type="PANTHER" id="PTHR42904">
    <property type="entry name" value="NUDIX HYDROLASE, NUDC SUBFAMILY"/>
    <property type="match status" value="1"/>
</dbReference>
<dbReference type="InterPro" id="IPR050241">
    <property type="entry name" value="NAD-cap_RNA_hydrolase_NudC"/>
</dbReference>
<dbReference type="HOGENOM" id="CLU_037162_0_4_11"/>
<dbReference type="GO" id="GO:0035529">
    <property type="term" value="F:NADH pyrophosphatase activity"/>
    <property type="evidence" value="ECO:0007669"/>
    <property type="project" value="TreeGrafter"/>
</dbReference>
<keyword evidence="12" id="KW-1185">Reference proteome</keyword>
<evidence type="ECO:0000256" key="2">
    <source>
        <dbReference type="ARBA" id="ARBA00001947"/>
    </source>
</evidence>
<keyword evidence="6 11" id="KW-0378">Hydrolase</keyword>
<dbReference type="CDD" id="cd03429">
    <property type="entry name" value="NUDIX_NADH_pyrophosphatase_Nudt13"/>
    <property type="match status" value="1"/>
</dbReference>
<dbReference type="OrthoDB" id="9791656at2"/>
<dbReference type="InterPro" id="IPR000086">
    <property type="entry name" value="NUDIX_hydrolase_dom"/>
</dbReference>
<protein>
    <recommendedName>
        <fullName evidence="4">NAD(+) diphosphatase</fullName>
        <ecNumber evidence="4">3.6.1.22</ecNumber>
    </recommendedName>
</protein>
<accession>A0A060JLV6</accession>
<dbReference type="Pfam" id="PF00293">
    <property type="entry name" value="NUDIX"/>
    <property type="match status" value="1"/>
</dbReference>
<dbReference type="InterPro" id="IPR020084">
    <property type="entry name" value="NUDIX_hydrolase_CS"/>
</dbReference>
<dbReference type="NCBIfam" id="NF001299">
    <property type="entry name" value="PRK00241.1"/>
    <property type="match status" value="1"/>
</dbReference>
<dbReference type="RefSeq" id="WP_051636191.1">
    <property type="nucleotide sequence ID" value="NZ_CP007490.1"/>
</dbReference>
<sequence>MKIRLDKNYALAMYRHANREAMHEALDLPLARSAVDRDYLSRSLPDLFESLASLASTRILPVYDGKVLLTGAANDPKPELRLFNTDEITSFEYLAYLGKTVGAAELPDDSAIVLAVLEEESALAIEPNLENWHVLRRTGAGLSDLGAGIYAQALALYNWNRTHGFCPKCGAATELIQAGWVRLCPTDAHEIYPRTDPAIIVNVIDEHDRILLGSQGVWEENRWSILAGFVEAGESLTAAVIREIYEEAGVRVVEPKYLASQAWPFPYSLMLGFTAKVDPKFSGTALIPDGEEIEKLRWFSREDILREAHELLLPGRMTISRAMIEHWFGGEIVSATEKGIQ</sequence>
<evidence type="ECO:0000313" key="11">
    <source>
        <dbReference type="EMBL" id="AIC47214.1"/>
    </source>
</evidence>
<dbReference type="EC" id="3.6.1.22" evidence="4"/>
<dbReference type="STRING" id="529884.Rhola_00003930"/>
<evidence type="ECO:0000256" key="1">
    <source>
        <dbReference type="ARBA" id="ARBA00001946"/>
    </source>
</evidence>
<dbReference type="PROSITE" id="PS51462">
    <property type="entry name" value="NUDIX"/>
    <property type="match status" value="1"/>
</dbReference>
<evidence type="ECO:0000256" key="9">
    <source>
        <dbReference type="ARBA" id="ARBA00023679"/>
    </source>
</evidence>
<dbReference type="eggNOG" id="COG2816">
    <property type="taxonomic scope" value="Bacteria"/>
</dbReference>
<dbReference type="AlphaFoldDB" id="A0A060JLV6"/>
<evidence type="ECO:0000256" key="3">
    <source>
        <dbReference type="ARBA" id="ARBA00009595"/>
    </source>
</evidence>
<proteinExistence type="inferred from homology"/>
<evidence type="ECO:0000259" key="10">
    <source>
        <dbReference type="PROSITE" id="PS51462"/>
    </source>
</evidence>
<evidence type="ECO:0000313" key="12">
    <source>
        <dbReference type="Proteomes" id="UP000067708"/>
    </source>
</evidence>
<dbReference type="Pfam" id="PF09297">
    <property type="entry name" value="Zn_ribbon_NUD"/>
    <property type="match status" value="1"/>
</dbReference>
<name>A0A060JLV6_9MICO</name>
<dbReference type="Gene3D" id="3.90.79.20">
    <property type="match status" value="1"/>
</dbReference>
<feature type="domain" description="Nudix hydrolase" evidence="10">
    <location>
        <begin position="193"/>
        <end position="325"/>
    </location>
</feature>
<evidence type="ECO:0000256" key="4">
    <source>
        <dbReference type="ARBA" id="ARBA00012381"/>
    </source>
</evidence>
<dbReference type="InterPro" id="IPR049734">
    <property type="entry name" value="NudC-like_C"/>
</dbReference>
<dbReference type="EMBL" id="CP007490">
    <property type="protein sequence ID" value="AIC47214.1"/>
    <property type="molecule type" value="Genomic_DNA"/>
</dbReference>
<evidence type="ECO:0000256" key="5">
    <source>
        <dbReference type="ARBA" id="ARBA00022723"/>
    </source>
</evidence>
<evidence type="ECO:0000256" key="8">
    <source>
        <dbReference type="ARBA" id="ARBA00023027"/>
    </source>
</evidence>
<dbReference type="PANTHER" id="PTHR42904:SF6">
    <property type="entry name" value="NAD-CAPPED RNA HYDROLASE NUDT12"/>
    <property type="match status" value="1"/>
</dbReference>
<dbReference type="PROSITE" id="PS00893">
    <property type="entry name" value="NUDIX_BOX"/>
    <property type="match status" value="1"/>
</dbReference>
<dbReference type="KEGG" id="rla:Rhola_00003930"/>
<organism evidence="11 12">
    <name type="scientific">Rhodoluna lacicola</name>
    <dbReference type="NCBI Taxonomy" id="529884"/>
    <lineage>
        <taxon>Bacteria</taxon>
        <taxon>Bacillati</taxon>
        <taxon>Actinomycetota</taxon>
        <taxon>Actinomycetes</taxon>
        <taxon>Micrococcales</taxon>
        <taxon>Microbacteriaceae</taxon>
        <taxon>Luna cluster</taxon>
        <taxon>Luna-1 subcluster</taxon>
        <taxon>Rhodoluna</taxon>
    </lineage>
</organism>
<keyword evidence="7" id="KW-0460">Magnesium</keyword>
<evidence type="ECO:0000256" key="7">
    <source>
        <dbReference type="ARBA" id="ARBA00022842"/>
    </source>
</evidence>
<keyword evidence="8" id="KW-0520">NAD</keyword>
<dbReference type="InterPro" id="IPR015376">
    <property type="entry name" value="Znr_NADH_PPase"/>
</dbReference>
<dbReference type="GO" id="GO:0110153">
    <property type="term" value="F:RNA NAD-cap (NMN-forming) hydrolase activity"/>
    <property type="evidence" value="ECO:0007669"/>
    <property type="project" value="RHEA"/>
</dbReference>
<comment type="similarity">
    <text evidence="3">Belongs to the Nudix hydrolase family. NudC subfamily.</text>
</comment>
<dbReference type="GO" id="GO:0005829">
    <property type="term" value="C:cytosol"/>
    <property type="evidence" value="ECO:0007669"/>
    <property type="project" value="TreeGrafter"/>
</dbReference>
<dbReference type="InterPro" id="IPR015797">
    <property type="entry name" value="NUDIX_hydrolase-like_dom_sf"/>
</dbReference>
<evidence type="ECO:0000256" key="6">
    <source>
        <dbReference type="ARBA" id="ARBA00022801"/>
    </source>
</evidence>
<comment type="cofactor">
    <cofactor evidence="1">
        <name>Mg(2+)</name>
        <dbReference type="ChEBI" id="CHEBI:18420"/>
    </cofactor>
</comment>
<dbReference type="Proteomes" id="UP000067708">
    <property type="component" value="Chromosome"/>
</dbReference>
<reference evidence="11 12" key="1">
    <citation type="journal article" date="2014" name="Int. J. Syst. Evol. Microbiol.">
        <title>Rhodoluna lacicola gen. nov., sp. nov., a planktonic freshwater bacterium with stream-lined genome.</title>
        <authorList>
            <person name="Hahn M."/>
            <person name="Schmidt J."/>
            <person name="Taipale S.J."/>
            <person name="Doolittle W.F."/>
            <person name="Koll U."/>
        </authorList>
    </citation>
    <scope>NUCLEOTIDE SEQUENCE [LARGE SCALE GENOMIC DNA]</scope>
    <source>
        <strain evidence="11 12">MWH-Ta8</strain>
    </source>
</reference>
<dbReference type="PATRIC" id="fig|529884.3.peg.375"/>
<dbReference type="Gene3D" id="3.90.79.10">
    <property type="entry name" value="Nucleoside Triphosphate Pyrophosphohydrolase"/>
    <property type="match status" value="1"/>
</dbReference>